<keyword evidence="3" id="KW-1185">Reference proteome</keyword>
<dbReference type="Proteomes" id="UP000008782">
    <property type="component" value="Unassembled WGS sequence"/>
</dbReference>
<protein>
    <submittedName>
        <fullName evidence="2">Uncharacterized protein</fullName>
    </submittedName>
</protein>
<dbReference type="HOGENOM" id="CLU_3068562_0_0_1"/>
<accession>E3Q8H1</accession>
<dbReference type="GeneID" id="24407719"/>
<dbReference type="VEuPathDB" id="FungiDB:GLRG_02354"/>
<sequence length="53" mass="5704">MAKTLEKIDNRHRARAGPSAFEAAASPEPGSRPNFLDQPPRDRGQVASDKATS</sequence>
<reference evidence="3" key="1">
    <citation type="journal article" date="2012" name="Nat. Genet.">
        <title>Lifestyle transitions in plant pathogenic Colletotrichum fungi deciphered by genome and transcriptome analyses.</title>
        <authorList>
            <person name="O'Connell R.J."/>
            <person name="Thon M.R."/>
            <person name="Hacquard S."/>
            <person name="Amyotte S.G."/>
            <person name="Kleemann J."/>
            <person name="Torres M.F."/>
            <person name="Damm U."/>
            <person name="Buiate E.A."/>
            <person name="Epstein L."/>
            <person name="Alkan N."/>
            <person name="Altmueller J."/>
            <person name="Alvarado-Balderrama L."/>
            <person name="Bauser C.A."/>
            <person name="Becker C."/>
            <person name="Birren B.W."/>
            <person name="Chen Z."/>
            <person name="Choi J."/>
            <person name="Crouch J.A."/>
            <person name="Duvick J.P."/>
            <person name="Farman M.A."/>
            <person name="Gan P."/>
            <person name="Heiman D."/>
            <person name="Henrissat B."/>
            <person name="Howard R.J."/>
            <person name="Kabbage M."/>
            <person name="Koch C."/>
            <person name="Kracher B."/>
            <person name="Kubo Y."/>
            <person name="Law A.D."/>
            <person name="Lebrun M.-H."/>
            <person name="Lee Y.-H."/>
            <person name="Miyara I."/>
            <person name="Moore N."/>
            <person name="Neumann U."/>
            <person name="Nordstroem K."/>
            <person name="Panaccione D.G."/>
            <person name="Panstruga R."/>
            <person name="Place M."/>
            <person name="Proctor R.H."/>
            <person name="Prusky D."/>
            <person name="Rech G."/>
            <person name="Reinhardt R."/>
            <person name="Rollins J.A."/>
            <person name="Rounsley S."/>
            <person name="Schardl C.L."/>
            <person name="Schwartz D.C."/>
            <person name="Shenoy N."/>
            <person name="Shirasu K."/>
            <person name="Sikhakolli U.R."/>
            <person name="Stueber K."/>
            <person name="Sukno S.A."/>
            <person name="Sweigard J.A."/>
            <person name="Takano Y."/>
            <person name="Takahara H."/>
            <person name="Trail F."/>
            <person name="van der Does H.C."/>
            <person name="Voll L.M."/>
            <person name="Will I."/>
            <person name="Young S."/>
            <person name="Zeng Q."/>
            <person name="Zhang J."/>
            <person name="Zhou S."/>
            <person name="Dickman M.B."/>
            <person name="Schulze-Lefert P."/>
            <person name="Ver Loren van Themaat E."/>
            <person name="Ma L.-J."/>
            <person name="Vaillancourt L.J."/>
        </authorList>
    </citation>
    <scope>NUCLEOTIDE SEQUENCE [LARGE SCALE GENOMIC DNA]</scope>
    <source>
        <strain evidence="3">M1.001 / M2 / FGSC 10212</strain>
    </source>
</reference>
<gene>
    <name evidence="2" type="ORF">GLRG_02354</name>
</gene>
<organism evidence="3">
    <name type="scientific">Colletotrichum graminicola (strain M1.001 / M2 / FGSC 10212)</name>
    <name type="common">Maize anthracnose fungus</name>
    <name type="synonym">Glomerella graminicola</name>
    <dbReference type="NCBI Taxonomy" id="645133"/>
    <lineage>
        <taxon>Eukaryota</taxon>
        <taxon>Fungi</taxon>
        <taxon>Dikarya</taxon>
        <taxon>Ascomycota</taxon>
        <taxon>Pezizomycotina</taxon>
        <taxon>Sordariomycetes</taxon>
        <taxon>Hypocreomycetidae</taxon>
        <taxon>Glomerellales</taxon>
        <taxon>Glomerellaceae</taxon>
        <taxon>Colletotrichum</taxon>
        <taxon>Colletotrichum graminicola species complex</taxon>
    </lineage>
</organism>
<dbReference type="AlphaFoldDB" id="E3Q8H1"/>
<feature type="compositionally biased region" description="Basic and acidic residues" evidence="1">
    <location>
        <begin position="1"/>
        <end position="11"/>
    </location>
</feature>
<name>E3Q8H1_COLGM</name>
<evidence type="ECO:0000313" key="2">
    <source>
        <dbReference type="EMBL" id="EFQ27183.1"/>
    </source>
</evidence>
<evidence type="ECO:0000313" key="3">
    <source>
        <dbReference type="Proteomes" id="UP000008782"/>
    </source>
</evidence>
<dbReference type="RefSeq" id="XP_008091203.1">
    <property type="nucleotide sequence ID" value="XM_008093012.1"/>
</dbReference>
<proteinExistence type="predicted"/>
<dbReference type="EMBL" id="GG697336">
    <property type="protein sequence ID" value="EFQ27183.1"/>
    <property type="molecule type" value="Genomic_DNA"/>
</dbReference>
<feature type="region of interest" description="Disordered" evidence="1">
    <location>
        <begin position="1"/>
        <end position="53"/>
    </location>
</feature>
<evidence type="ECO:0000256" key="1">
    <source>
        <dbReference type="SAM" id="MobiDB-lite"/>
    </source>
</evidence>
<feature type="compositionally biased region" description="Low complexity" evidence="1">
    <location>
        <begin position="16"/>
        <end position="31"/>
    </location>
</feature>